<evidence type="ECO:0000256" key="1">
    <source>
        <dbReference type="SAM" id="MobiDB-lite"/>
    </source>
</evidence>
<dbReference type="AlphaFoldDB" id="A0A8K0NYZ5"/>
<proteinExistence type="predicted"/>
<dbReference type="EMBL" id="KZ308292">
    <property type="protein sequence ID" value="KAG8226668.1"/>
    <property type="molecule type" value="Genomic_DNA"/>
</dbReference>
<name>A0A8K0NYZ5_LADFU</name>
<evidence type="ECO:0000313" key="2">
    <source>
        <dbReference type="EMBL" id="KAG8226668.1"/>
    </source>
</evidence>
<feature type="region of interest" description="Disordered" evidence="1">
    <location>
        <begin position="71"/>
        <end position="98"/>
    </location>
</feature>
<dbReference type="Proteomes" id="UP000792457">
    <property type="component" value="Unassembled WGS sequence"/>
</dbReference>
<protein>
    <submittedName>
        <fullName evidence="2">Uncharacterized protein</fullName>
    </submittedName>
</protein>
<sequence>MKVIRWLMNYLQSVLNISINKKLCYLRKYYGKNSQYWCFSFSVALRHSEDDGTIKNSTPCKGGVLKEYDSKPKNKKHVSSASAVSDYGVGPPQKAVESNGTTVCNEEYNETPVIRTTPICKVSKTDAEKIIKASSGNKFNVLQNAYEPNSINAPTCVRVNSKSSRSARTVHLGAAKPSRTIHLNKAVPIKSGFRLQLISTSNCIVFKRNSKCVLNATSELKVRHRRKHRRRSHKKAMKAKSSRKMVPILPKIPLTTAPIIAPCPSVAPSPYVALTPLKAVYRNNTIDGVPCQLKTNHSNPACLKGPNRIGIIQMKPSEPPVMEVLNIDTSQNNIHPEARCNSMVCKQLILSKNPPEVRVSHIHGNSVAVLPVMPSARVPDVPWAPVHPRPLGMCTLQARKVGGLVSSDRDLNNVWLSMKSTIVEPDAYKTTVLCSASSSQSDYHLNHSSSINTILANITSNNCSRNSLCKISNSNLRLFPHIMNNEKAGLSGIIDTSSSVMMLGSNNSKMLSNSDTFLHTVKTTSVIKHDPPNPITQPYPGIFLQNQNFLLPRNFKVSLKKRKQIPIVSSAAKKLKEKESDEATETGCRNTQNEACFQKSVSILRFSLPNGISKPVNSYTEFYTDGQVVPQSEIALNVVKSIDIFPSIGDTLCEANGRLSDLDQLKNDFMSGFHNMKMAPHLPDNSIKSICRKASATSIPNVRIASVPGTVQVNAPQIAYLTAAPVTFQLRPQMLGEIQLQSKANQTASSFPLKLISPAQSVTLTTARAALLQPEKDES</sequence>
<reference evidence="2" key="2">
    <citation type="submission" date="2017-10" db="EMBL/GenBank/DDBJ databases">
        <title>Ladona fulva Genome sequencing and assembly.</title>
        <authorList>
            <person name="Murali S."/>
            <person name="Richards S."/>
            <person name="Bandaranaike D."/>
            <person name="Bellair M."/>
            <person name="Blankenburg K."/>
            <person name="Chao H."/>
            <person name="Dinh H."/>
            <person name="Doddapaneni H."/>
            <person name="Dugan-Rocha S."/>
            <person name="Elkadiri S."/>
            <person name="Gnanaolivu R."/>
            <person name="Hernandez B."/>
            <person name="Skinner E."/>
            <person name="Javaid M."/>
            <person name="Lee S."/>
            <person name="Li M."/>
            <person name="Ming W."/>
            <person name="Munidasa M."/>
            <person name="Muniz J."/>
            <person name="Nguyen L."/>
            <person name="Hughes D."/>
            <person name="Osuji N."/>
            <person name="Pu L.-L."/>
            <person name="Puazo M."/>
            <person name="Qu C."/>
            <person name="Quiroz J."/>
            <person name="Raj R."/>
            <person name="Weissenberger G."/>
            <person name="Xin Y."/>
            <person name="Zou X."/>
            <person name="Han Y."/>
            <person name="Worley K."/>
            <person name="Muzny D."/>
            <person name="Gibbs R."/>
        </authorList>
    </citation>
    <scope>NUCLEOTIDE SEQUENCE</scope>
    <source>
        <strain evidence="2">Sampled in the wild</strain>
    </source>
</reference>
<keyword evidence="3" id="KW-1185">Reference proteome</keyword>
<dbReference type="OrthoDB" id="21678at2759"/>
<comment type="caution">
    <text evidence="2">The sequence shown here is derived from an EMBL/GenBank/DDBJ whole genome shotgun (WGS) entry which is preliminary data.</text>
</comment>
<accession>A0A8K0NYZ5</accession>
<reference evidence="2" key="1">
    <citation type="submission" date="2013-04" db="EMBL/GenBank/DDBJ databases">
        <authorList>
            <person name="Qu J."/>
            <person name="Murali S.C."/>
            <person name="Bandaranaike D."/>
            <person name="Bellair M."/>
            <person name="Blankenburg K."/>
            <person name="Chao H."/>
            <person name="Dinh H."/>
            <person name="Doddapaneni H."/>
            <person name="Downs B."/>
            <person name="Dugan-Rocha S."/>
            <person name="Elkadiri S."/>
            <person name="Gnanaolivu R.D."/>
            <person name="Hernandez B."/>
            <person name="Javaid M."/>
            <person name="Jayaseelan J.C."/>
            <person name="Lee S."/>
            <person name="Li M."/>
            <person name="Ming W."/>
            <person name="Munidasa M."/>
            <person name="Muniz J."/>
            <person name="Nguyen L."/>
            <person name="Ongeri F."/>
            <person name="Osuji N."/>
            <person name="Pu L.-L."/>
            <person name="Puazo M."/>
            <person name="Qu C."/>
            <person name="Quiroz J."/>
            <person name="Raj R."/>
            <person name="Weissenberger G."/>
            <person name="Xin Y."/>
            <person name="Zou X."/>
            <person name="Han Y."/>
            <person name="Richards S."/>
            <person name="Worley K."/>
            <person name="Muzny D."/>
            <person name="Gibbs R."/>
        </authorList>
    </citation>
    <scope>NUCLEOTIDE SEQUENCE</scope>
    <source>
        <strain evidence="2">Sampled in the wild</strain>
    </source>
</reference>
<gene>
    <name evidence="2" type="ORF">J437_LFUL005755</name>
</gene>
<organism evidence="2 3">
    <name type="scientific">Ladona fulva</name>
    <name type="common">Scarce chaser dragonfly</name>
    <name type="synonym">Libellula fulva</name>
    <dbReference type="NCBI Taxonomy" id="123851"/>
    <lineage>
        <taxon>Eukaryota</taxon>
        <taxon>Metazoa</taxon>
        <taxon>Ecdysozoa</taxon>
        <taxon>Arthropoda</taxon>
        <taxon>Hexapoda</taxon>
        <taxon>Insecta</taxon>
        <taxon>Pterygota</taxon>
        <taxon>Palaeoptera</taxon>
        <taxon>Odonata</taxon>
        <taxon>Epiprocta</taxon>
        <taxon>Anisoptera</taxon>
        <taxon>Libelluloidea</taxon>
        <taxon>Libellulidae</taxon>
        <taxon>Ladona</taxon>
    </lineage>
</organism>
<evidence type="ECO:0000313" key="3">
    <source>
        <dbReference type="Proteomes" id="UP000792457"/>
    </source>
</evidence>